<keyword evidence="5 7" id="KW-0472">Membrane</keyword>
<evidence type="ECO:0000256" key="2">
    <source>
        <dbReference type="ARBA" id="ARBA00009824"/>
    </source>
</evidence>
<feature type="region of interest" description="Disordered" evidence="6">
    <location>
        <begin position="1"/>
        <end position="27"/>
    </location>
</feature>
<dbReference type="EMBL" id="DF933820">
    <property type="protein sequence ID" value="GAM37624.1"/>
    <property type="molecule type" value="Genomic_DNA"/>
</dbReference>
<evidence type="ECO:0000313" key="9">
    <source>
        <dbReference type="Proteomes" id="UP000053095"/>
    </source>
</evidence>
<gene>
    <name evidence="8" type="ORF">TCE0_024r07696</name>
</gene>
<evidence type="ECO:0008006" key="10">
    <source>
        <dbReference type="Google" id="ProtNLM"/>
    </source>
</evidence>
<feature type="transmembrane region" description="Helical" evidence="7">
    <location>
        <begin position="301"/>
        <end position="321"/>
    </location>
</feature>
<evidence type="ECO:0000256" key="5">
    <source>
        <dbReference type="ARBA" id="ARBA00023136"/>
    </source>
</evidence>
<dbReference type="InterPro" id="IPR007941">
    <property type="entry name" value="DUF726"/>
</dbReference>
<evidence type="ECO:0000256" key="6">
    <source>
        <dbReference type="SAM" id="MobiDB-lite"/>
    </source>
</evidence>
<dbReference type="InterPro" id="IPR029058">
    <property type="entry name" value="AB_hydrolase_fold"/>
</dbReference>
<keyword evidence="9" id="KW-1185">Reference proteome</keyword>
<feature type="compositionally biased region" description="Basic and acidic residues" evidence="6">
    <location>
        <begin position="681"/>
        <end position="707"/>
    </location>
</feature>
<sequence>MDRFFDRFANTPDRGKEEHKNEEHGLSDFLSKSERGDLMVLITAALEQMRKTILESFEALPVSHRESKESPKPKIEATRGWNGNDYDVPSDTTQEAIIDAVGLDRRSRKAALAYFDEWQNSVLLRVGQVVNEREDSQHGQTPIKKFPKDLIELEDESSNRLQQVYPPLDNPLRDGPRAQRLLILRSLLLLLLGLEHYNAYSRVLLLHVTSSLNLQTSDLNDNEAKIARGLLDTAVAMTADEEAKKKAAENQELRKWKVGFATVAGAALIGITGGLAAPLVAAGLGTVMGGLGLGGTIAASYLGALASSGVVVGGLFGAYGGKMTGRMMDRYAREVEDFAFIPLRGTTTKKLKDEKEAAKEDHRLRVTIGITGWVTEEDNITVPWRVIGPESEVFALRWEYEALLNLGNSMRVLVTTAAWKVASHQILIRTVFAGILSAVMLPFGLMRLARIAANPFSVAMARADKAGDVLADALINGAQGKRPVTLIGYSLGSRVIYSCLQNLAKRRAYGLIESVVLMGSPIPANAAEWHSMRAVVAGRLVNVYSENDSVLALLYRATHLEVDISGLQPVNGVPNLENIDVSTTVSGHLRYQFLVGQVLTDIGFEEIDASELEMEKLALWNQDEQIEREQAENEKRKPATTRQVKRKPVPSQLPAQPKTGDEEQLQKEPLTVEHPIPMEEVSHHPLSDHPLSDHPLSDHSRDHGERDESNDDESDTEDQLNFITMIDEEDEARLHAEIEQRTQEQMLNWRTRQTRLDRE</sequence>
<dbReference type="Gene3D" id="3.40.50.1820">
    <property type="entry name" value="alpha/beta hydrolase"/>
    <property type="match status" value="1"/>
</dbReference>
<reference evidence="9" key="1">
    <citation type="journal article" date="2015" name="Genome Announc.">
        <title>Draft genome sequence of Talaromyces cellulolyticus strain Y-94, a source of lignocellulosic biomass-degrading enzymes.</title>
        <authorList>
            <person name="Fujii T."/>
            <person name="Koike H."/>
            <person name="Sawayama S."/>
            <person name="Yano S."/>
            <person name="Inoue H."/>
        </authorList>
    </citation>
    <scope>NUCLEOTIDE SEQUENCE [LARGE SCALE GENOMIC DNA]</scope>
    <source>
        <strain evidence="9">Y-94</strain>
    </source>
</reference>
<feature type="compositionally biased region" description="Basic and acidic residues" evidence="6">
    <location>
        <begin position="628"/>
        <end position="637"/>
    </location>
</feature>
<accession>A0A6V8H8C8</accession>
<feature type="compositionally biased region" description="Acidic residues" evidence="6">
    <location>
        <begin position="708"/>
        <end position="718"/>
    </location>
</feature>
<protein>
    <recommendedName>
        <fullName evidence="10">DUF726-domain-containing protein</fullName>
    </recommendedName>
</protein>
<dbReference type="AlphaFoldDB" id="A0A6V8H8C8"/>
<evidence type="ECO:0000256" key="7">
    <source>
        <dbReference type="SAM" id="Phobius"/>
    </source>
</evidence>
<dbReference type="Proteomes" id="UP000053095">
    <property type="component" value="Unassembled WGS sequence"/>
</dbReference>
<organism evidence="8 9">
    <name type="scientific">Talaromyces pinophilus</name>
    <name type="common">Penicillium pinophilum</name>
    <dbReference type="NCBI Taxonomy" id="128442"/>
    <lineage>
        <taxon>Eukaryota</taxon>
        <taxon>Fungi</taxon>
        <taxon>Dikarya</taxon>
        <taxon>Ascomycota</taxon>
        <taxon>Pezizomycotina</taxon>
        <taxon>Eurotiomycetes</taxon>
        <taxon>Eurotiomycetidae</taxon>
        <taxon>Eurotiales</taxon>
        <taxon>Trichocomaceae</taxon>
        <taxon>Talaromyces</taxon>
        <taxon>Talaromyces sect. Talaromyces</taxon>
    </lineage>
</organism>
<feature type="region of interest" description="Disordered" evidence="6">
    <location>
        <begin position="64"/>
        <end position="88"/>
    </location>
</feature>
<feature type="compositionally biased region" description="Basic and acidic residues" evidence="6">
    <location>
        <begin position="64"/>
        <end position="77"/>
    </location>
</feature>
<dbReference type="GO" id="GO:0016020">
    <property type="term" value="C:membrane"/>
    <property type="evidence" value="ECO:0007669"/>
    <property type="project" value="UniProtKB-SubCell"/>
</dbReference>
<dbReference type="SUPFAM" id="SSF53474">
    <property type="entry name" value="alpha/beta-Hydrolases"/>
    <property type="match status" value="1"/>
</dbReference>
<evidence type="ECO:0000256" key="4">
    <source>
        <dbReference type="ARBA" id="ARBA00022989"/>
    </source>
</evidence>
<comment type="caution">
    <text evidence="8">The sequence shown here is derived from an EMBL/GenBank/DDBJ whole genome shotgun (WGS) entry which is preliminary data.</text>
</comment>
<keyword evidence="4 7" id="KW-1133">Transmembrane helix</keyword>
<feature type="compositionally biased region" description="Basic and acidic residues" evidence="6">
    <location>
        <begin position="13"/>
        <end position="27"/>
    </location>
</feature>
<evidence type="ECO:0000256" key="3">
    <source>
        <dbReference type="ARBA" id="ARBA00022692"/>
    </source>
</evidence>
<name>A0A6V8H8C8_TALPI</name>
<feature type="transmembrane region" description="Helical" evidence="7">
    <location>
        <begin position="258"/>
        <end position="281"/>
    </location>
</feature>
<feature type="region of interest" description="Disordered" evidence="6">
    <location>
        <begin position="628"/>
        <end position="667"/>
    </location>
</feature>
<keyword evidence="3 7" id="KW-0812">Transmembrane</keyword>
<feature type="transmembrane region" description="Helical" evidence="7">
    <location>
        <begin position="426"/>
        <end position="445"/>
    </location>
</feature>
<evidence type="ECO:0000313" key="8">
    <source>
        <dbReference type="EMBL" id="GAM37624.1"/>
    </source>
</evidence>
<dbReference type="PANTHER" id="PTHR17920:SF22">
    <property type="entry name" value="DUF726 DOMAIN PROTEIN (AFU_ORTHOLOGUE AFUA_2G12860)"/>
    <property type="match status" value="1"/>
</dbReference>
<evidence type="ECO:0000256" key="1">
    <source>
        <dbReference type="ARBA" id="ARBA00004141"/>
    </source>
</evidence>
<feature type="region of interest" description="Disordered" evidence="6">
    <location>
        <begin position="681"/>
        <end position="720"/>
    </location>
</feature>
<comment type="subcellular location">
    <subcellularLocation>
        <location evidence="1">Membrane</location>
        <topology evidence="1">Multi-pass membrane protein</topology>
    </subcellularLocation>
</comment>
<dbReference type="PANTHER" id="PTHR17920">
    <property type="entry name" value="TRANSMEMBRANE AND COILED-COIL DOMAIN-CONTAINING PROTEIN 4 TMCO4"/>
    <property type="match status" value="1"/>
</dbReference>
<dbReference type="Pfam" id="PF05277">
    <property type="entry name" value="DUF726"/>
    <property type="match status" value="1"/>
</dbReference>
<proteinExistence type="inferred from homology"/>
<comment type="similarity">
    <text evidence="2">Belongs to the TMCO4 family.</text>
</comment>